<feature type="transmembrane region" description="Helical" evidence="1">
    <location>
        <begin position="165"/>
        <end position="183"/>
    </location>
</feature>
<dbReference type="OrthoDB" id="2560628at2759"/>
<dbReference type="Proteomes" id="UP000245768">
    <property type="component" value="Unassembled WGS sequence"/>
</dbReference>
<name>A0A316YF24_9BASI</name>
<evidence type="ECO:0000313" key="4">
    <source>
        <dbReference type="Proteomes" id="UP000245768"/>
    </source>
</evidence>
<feature type="transmembrane region" description="Helical" evidence="1">
    <location>
        <begin position="117"/>
        <end position="134"/>
    </location>
</feature>
<feature type="domain" description="DUF7702" evidence="2">
    <location>
        <begin position="9"/>
        <end position="243"/>
    </location>
</feature>
<dbReference type="EMBL" id="KZ819640">
    <property type="protein sequence ID" value="PWN87474.1"/>
    <property type="molecule type" value="Genomic_DNA"/>
</dbReference>
<keyword evidence="1" id="KW-1133">Transmembrane helix</keyword>
<dbReference type="InParanoid" id="A0A316YF24"/>
<feature type="non-terminal residue" evidence="3">
    <location>
        <position position="243"/>
    </location>
</feature>
<dbReference type="RefSeq" id="XP_025374672.1">
    <property type="nucleotide sequence ID" value="XM_025518508.1"/>
</dbReference>
<gene>
    <name evidence="3" type="ORF">FA10DRAFT_216909</name>
</gene>
<dbReference type="GeneID" id="37040424"/>
<evidence type="ECO:0000256" key="1">
    <source>
        <dbReference type="SAM" id="Phobius"/>
    </source>
</evidence>
<accession>A0A316YF24</accession>
<proteinExistence type="predicted"/>
<evidence type="ECO:0000313" key="3">
    <source>
        <dbReference type="EMBL" id="PWN87474.1"/>
    </source>
</evidence>
<dbReference type="PANTHER" id="PTHR42109:SF2">
    <property type="entry name" value="INTEGRAL MEMBRANE PROTEIN"/>
    <property type="match status" value="1"/>
</dbReference>
<sequence>MTWPATVIVDVVFIPIYLLLLAFSIFNVVKHGTGKVFGFISICIFSAVRLVGNSLLVYVYNDHYRHQNAATWGFILQALGYSFLVNATLALYKRAAIIGNPTKAAQLRGKPLDMDRILHLVTLGALILLITGYNDSDVFSNSSSSSMPSSPSSTSLDGKAKAGDLIYVGLTVFIAVLCSYRLFFRGSKGDEPRTILSFILGALPFMLCRAVYAAVKAFSDDALQGSLWAKVVFDYIAEVIVVV</sequence>
<feature type="transmembrane region" description="Helical" evidence="1">
    <location>
        <begin position="195"/>
        <end position="215"/>
    </location>
</feature>
<organism evidence="3 4">
    <name type="scientific">Acaromyces ingoldii</name>
    <dbReference type="NCBI Taxonomy" id="215250"/>
    <lineage>
        <taxon>Eukaryota</taxon>
        <taxon>Fungi</taxon>
        <taxon>Dikarya</taxon>
        <taxon>Basidiomycota</taxon>
        <taxon>Ustilaginomycotina</taxon>
        <taxon>Exobasidiomycetes</taxon>
        <taxon>Exobasidiales</taxon>
        <taxon>Cryptobasidiaceae</taxon>
        <taxon>Acaromyces</taxon>
    </lineage>
</organism>
<keyword evidence="1" id="KW-0812">Transmembrane</keyword>
<dbReference type="InterPro" id="IPR056119">
    <property type="entry name" value="DUF7702"/>
</dbReference>
<dbReference type="PANTHER" id="PTHR42109">
    <property type="entry name" value="UNPLACED GENOMIC SCAFFOLD UM_SCAF_CONTIG_1.265, WHOLE GENOME SHOTGUN SEQUENCE"/>
    <property type="match status" value="1"/>
</dbReference>
<protein>
    <recommendedName>
        <fullName evidence="2">DUF7702 domain-containing protein</fullName>
    </recommendedName>
</protein>
<feature type="transmembrane region" description="Helical" evidence="1">
    <location>
        <begin position="36"/>
        <end position="60"/>
    </location>
</feature>
<reference evidence="3 4" key="1">
    <citation type="journal article" date="2018" name="Mol. Biol. Evol.">
        <title>Broad Genomic Sampling Reveals a Smut Pathogenic Ancestry of the Fungal Clade Ustilaginomycotina.</title>
        <authorList>
            <person name="Kijpornyongpan T."/>
            <person name="Mondo S.J."/>
            <person name="Barry K."/>
            <person name="Sandor L."/>
            <person name="Lee J."/>
            <person name="Lipzen A."/>
            <person name="Pangilinan J."/>
            <person name="LaButti K."/>
            <person name="Hainaut M."/>
            <person name="Henrissat B."/>
            <person name="Grigoriev I.V."/>
            <person name="Spatafora J.W."/>
            <person name="Aime M.C."/>
        </authorList>
    </citation>
    <scope>NUCLEOTIDE SEQUENCE [LARGE SCALE GENOMIC DNA]</scope>
    <source>
        <strain evidence="3 4">MCA 4198</strain>
    </source>
</reference>
<evidence type="ECO:0000259" key="2">
    <source>
        <dbReference type="Pfam" id="PF24800"/>
    </source>
</evidence>
<feature type="transmembrane region" description="Helical" evidence="1">
    <location>
        <begin position="6"/>
        <end position="29"/>
    </location>
</feature>
<dbReference type="AlphaFoldDB" id="A0A316YF24"/>
<keyword evidence="4" id="KW-1185">Reference proteome</keyword>
<keyword evidence="1" id="KW-0472">Membrane</keyword>
<dbReference type="Pfam" id="PF24800">
    <property type="entry name" value="DUF7702"/>
    <property type="match status" value="1"/>
</dbReference>
<dbReference type="STRING" id="215250.A0A316YF24"/>
<feature type="transmembrane region" description="Helical" evidence="1">
    <location>
        <begin position="72"/>
        <end position="92"/>
    </location>
</feature>